<keyword evidence="7" id="KW-0963">Cytoplasm</keyword>
<dbReference type="EC" id="3.1.1.29" evidence="1 7"/>
<keyword evidence="4 7" id="KW-0694">RNA-binding</keyword>
<feature type="binding site" evidence="7">
    <location>
        <position position="17"/>
    </location>
    <ligand>
        <name>tRNA</name>
        <dbReference type="ChEBI" id="CHEBI:17843"/>
    </ligand>
</feature>
<dbReference type="HAMAP" id="MF_00083">
    <property type="entry name" value="Pept_tRNA_hydro_bact"/>
    <property type="match status" value="1"/>
</dbReference>
<evidence type="ECO:0000256" key="4">
    <source>
        <dbReference type="ARBA" id="ARBA00022884"/>
    </source>
</evidence>
<dbReference type="GO" id="GO:0005737">
    <property type="term" value="C:cytoplasm"/>
    <property type="evidence" value="ECO:0007669"/>
    <property type="project" value="UniProtKB-SubCell"/>
</dbReference>
<accession>A0A451CX47</accession>
<dbReference type="NCBIfam" id="TIGR00447">
    <property type="entry name" value="pth"/>
    <property type="match status" value="1"/>
</dbReference>
<comment type="subcellular location">
    <subcellularLocation>
        <location evidence="7">Cytoplasm</location>
    </subcellularLocation>
</comment>
<evidence type="ECO:0000256" key="3">
    <source>
        <dbReference type="ARBA" id="ARBA00022801"/>
    </source>
</evidence>
<feature type="binding site" evidence="7">
    <location>
        <position position="116"/>
    </location>
    <ligand>
        <name>tRNA</name>
        <dbReference type="ChEBI" id="CHEBI:17843"/>
    </ligand>
</feature>
<evidence type="ECO:0000256" key="9">
    <source>
        <dbReference type="RuleBase" id="RU004320"/>
    </source>
</evidence>
<organism evidence="10 11">
    <name type="scientific">Buchnera aphidicola</name>
    <name type="common">Cinara cf. splendens/pseudotsugae 3390</name>
    <dbReference type="NCBI Taxonomy" id="2518980"/>
    <lineage>
        <taxon>Bacteria</taxon>
        <taxon>Pseudomonadati</taxon>
        <taxon>Pseudomonadota</taxon>
        <taxon>Gammaproteobacteria</taxon>
        <taxon>Enterobacterales</taxon>
        <taxon>Erwiniaceae</taxon>
        <taxon>Buchnera</taxon>
    </lineage>
</organism>
<proteinExistence type="inferred from homology"/>
<dbReference type="InterPro" id="IPR018171">
    <property type="entry name" value="Pept_tRNA_hydro_CS"/>
</dbReference>
<protein>
    <recommendedName>
        <fullName evidence="6 7">Peptidyl-tRNA hydrolase</fullName>
        <shortName evidence="7">Pth</shortName>
        <ecNumber evidence="1 7">3.1.1.29</ecNumber>
    </recommendedName>
</protein>
<dbReference type="SUPFAM" id="SSF53178">
    <property type="entry name" value="Peptidyl-tRNA hydrolase-like"/>
    <property type="match status" value="1"/>
</dbReference>
<comment type="function">
    <text evidence="7">Catalyzes the release of premature peptidyl moieties from peptidyl-tRNA molecules trapped in stalled 50S ribosomal subunits, and thus maintains levels of free tRNAs and 50S ribosomes.</text>
</comment>
<dbReference type="Proteomes" id="UP000294466">
    <property type="component" value="Chromosome"/>
</dbReference>
<keyword evidence="3 7" id="KW-0378">Hydrolase</keyword>
<comment type="catalytic activity">
    <reaction evidence="7 8">
        <text>an N-acyl-L-alpha-aminoacyl-tRNA + H2O = an N-acyl-L-amino acid + a tRNA + H(+)</text>
        <dbReference type="Rhea" id="RHEA:54448"/>
        <dbReference type="Rhea" id="RHEA-COMP:10123"/>
        <dbReference type="Rhea" id="RHEA-COMP:13883"/>
        <dbReference type="ChEBI" id="CHEBI:15377"/>
        <dbReference type="ChEBI" id="CHEBI:15378"/>
        <dbReference type="ChEBI" id="CHEBI:59874"/>
        <dbReference type="ChEBI" id="CHEBI:78442"/>
        <dbReference type="ChEBI" id="CHEBI:138191"/>
        <dbReference type="EC" id="3.1.1.29"/>
    </reaction>
</comment>
<feature type="binding site" evidence="7">
    <location>
        <position position="70"/>
    </location>
    <ligand>
        <name>tRNA</name>
        <dbReference type="ChEBI" id="CHEBI:17843"/>
    </ligand>
</feature>
<dbReference type="InterPro" id="IPR001328">
    <property type="entry name" value="Pept_tRNA_hydro"/>
</dbReference>
<dbReference type="CDD" id="cd00462">
    <property type="entry name" value="PTH"/>
    <property type="match status" value="1"/>
</dbReference>
<dbReference type="PANTHER" id="PTHR17224">
    <property type="entry name" value="PEPTIDYL-TRNA HYDROLASE"/>
    <property type="match status" value="1"/>
</dbReference>
<evidence type="ECO:0000313" key="11">
    <source>
        <dbReference type="Proteomes" id="UP000294466"/>
    </source>
</evidence>
<dbReference type="AlphaFoldDB" id="A0A451CX47"/>
<evidence type="ECO:0000313" key="10">
    <source>
        <dbReference type="EMBL" id="VFP77701.1"/>
    </source>
</evidence>
<dbReference type="GO" id="GO:0072344">
    <property type="term" value="P:rescue of stalled ribosome"/>
    <property type="evidence" value="ECO:0007669"/>
    <property type="project" value="UniProtKB-UniRule"/>
</dbReference>
<evidence type="ECO:0000256" key="7">
    <source>
        <dbReference type="HAMAP-Rule" id="MF_00083"/>
    </source>
</evidence>
<dbReference type="Pfam" id="PF01195">
    <property type="entry name" value="Pept_tRNA_hydro"/>
    <property type="match status" value="1"/>
</dbReference>
<feature type="site" description="Discriminates between blocked and unblocked aminoacyl-tRNA" evidence="7">
    <location>
        <position position="12"/>
    </location>
</feature>
<gene>
    <name evidence="7 10" type="primary">pth</name>
    <name evidence="10" type="ORF">BUCISPPS3390_129</name>
</gene>
<comment type="subunit">
    <text evidence="7">Monomer.</text>
</comment>
<dbReference type="PROSITE" id="PS01196">
    <property type="entry name" value="PEPT_TRNA_HYDROL_2"/>
    <property type="match status" value="1"/>
</dbReference>
<evidence type="ECO:0000256" key="1">
    <source>
        <dbReference type="ARBA" id="ARBA00013260"/>
    </source>
</evidence>
<evidence type="ECO:0000256" key="8">
    <source>
        <dbReference type="RuleBase" id="RU000673"/>
    </source>
</evidence>
<dbReference type="GO" id="GO:0006515">
    <property type="term" value="P:protein quality control for misfolded or incompletely synthesized proteins"/>
    <property type="evidence" value="ECO:0007669"/>
    <property type="project" value="UniProtKB-UniRule"/>
</dbReference>
<evidence type="ECO:0000256" key="6">
    <source>
        <dbReference type="ARBA" id="ARBA00050038"/>
    </source>
</evidence>
<dbReference type="InterPro" id="IPR036416">
    <property type="entry name" value="Pept_tRNA_hydro_sf"/>
</dbReference>
<dbReference type="OrthoDB" id="9800507at2"/>
<name>A0A451CX47_9GAMM</name>
<dbReference type="Gene3D" id="3.40.50.1470">
    <property type="entry name" value="Peptidyl-tRNA hydrolase"/>
    <property type="match status" value="1"/>
</dbReference>
<keyword evidence="2 7" id="KW-0820">tRNA-binding</keyword>
<feature type="site" description="Stabilizes the basic form of H active site to accept a proton" evidence="7">
    <location>
        <position position="95"/>
    </location>
</feature>
<evidence type="ECO:0000256" key="2">
    <source>
        <dbReference type="ARBA" id="ARBA00022555"/>
    </source>
</evidence>
<dbReference type="EMBL" id="LR217692">
    <property type="protein sequence ID" value="VFP77701.1"/>
    <property type="molecule type" value="Genomic_DNA"/>
</dbReference>
<dbReference type="GO" id="GO:0000049">
    <property type="term" value="F:tRNA binding"/>
    <property type="evidence" value="ECO:0007669"/>
    <property type="project" value="UniProtKB-UniRule"/>
</dbReference>
<feature type="binding site" evidence="7">
    <location>
        <position position="68"/>
    </location>
    <ligand>
        <name>tRNA</name>
        <dbReference type="ChEBI" id="CHEBI:17843"/>
    </ligand>
</feature>
<evidence type="ECO:0000256" key="5">
    <source>
        <dbReference type="ARBA" id="ARBA00038063"/>
    </source>
</evidence>
<reference evidence="10 11" key="1">
    <citation type="submission" date="2019-02" db="EMBL/GenBank/DDBJ databases">
        <authorList>
            <person name="Manzano-Marin A."/>
            <person name="Manzano-Marin A."/>
        </authorList>
    </citation>
    <scope>NUCLEOTIDE SEQUENCE [LARGE SCALE GENOMIC DNA]</scope>
    <source>
        <strain evidence="10 11">BuCisplendens/pseudotsugae</strain>
    </source>
</reference>
<sequence length="193" mass="22253">MKTIKMIVGLGNPLNQYYNTRHNVGYWFINMLSDFHKISFKFKKSFLGYIANVTVNNHVIYLLRPHVFMNVSGISVYSVSSFYKIDLSDILIVRDELDLFPGIVKIKFGKGHNGHNGVKSIINHFPMKNDFMQLCIGIGRPIKKKNVSTFVLKAPEKLEGNTIKKAILEFILLTKDNIYKKNFLKNKKIIINQ</sequence>
<dbReference type="GO" id="GO:0004045">
    <property type="term" value="F:peptidyl-tRNA hydrolase activity"/>
    <property type="evidence" value="ECO:0007669"/>
    <property type="project" value="UniProtKB-UniRule"/>
</dbReference>
<feature type="active site" description="Proton acceptor" evidence="7">
    <location>
        <position position="22"/>
    </location>
</feature>
<dbReference type="PANTHER" id="PTHR17224:SF1">
    <property type="entry name" value="PEPTIDYL-TRNA HYDROLASE"/>
    <property type="match status" value="1"/>
</dbReference>
<comment type="similarity">
    <text evidence="5 7 9">Belongs to the PTH family.</text>
</comment>
<comment type="function">
    <text evidence="7">Hydrolyzes ribosome-free peptidyl-tRNAs (with 1 or more amino acids incorporated), which drop off the ribosome during protein synthesis, or as a result of ribosome stalling.</text>
</comment>
<dbReference type="RefSeq" id="WP_154060742.1">
    <property type="nucleotide sequence ID" value="NZ_LR217692.1"/>
</dbReference>
<dbReference type="PROSITE" id="PS01195">
    <property type="entry name" value="PEPT_TRNA_HYDROL_1"/>
    <property type="match status" value="1"/>
</dbReference>